<keyword evidence="3" id="KW-1185">Reference proteome</keyword>
<dbReference type="Gene3D" id="3.60.21.10">
    <property type="match status" value="1"/>
</dbReference>
<dbReference type="InterPro" id="IPR004843">
    <property type="entry name" value="Calcineurin-like_PHP"/>
</dbReference>
<dbReference type="InterPro" id="IPR029052">
    <property type="entry name" value="Metallo-depent_PP-like"/>
</dbReference>
<dbReference type="PATRIC" id="fig|1423726.3.peg.3025"/>
<dbReference type="GO" id="GO:0016787">
    <property type="term" value="F:hydrolase activity"/>
    <property type="evidence" value="ECO:0007669"/>
    <property type="project" value="UniProtKB-KW"/>
</dbReference>
<name>A0A0R1GZT2_9LACO</name>
<gene>
    <name evidence="2" type="ORF">FC07_GL002912</name>
</gene>
<dbReference type="SUPFAM" id="SSF56300">
    <property type="entry name" value="Metallo-dependent phosphatases"/>
    <property type="match status" value="1"/>
</dbReference>
<reference evidence="2 3" key="1">
    <citation type="journal article" date="2015" name="Genome Announc.">
        <title>Expanding the biotechnology potential of lactobacilli through comparative genomics of 213 strains and associated genera.</title>
        <authorList>
            <person name="Sun Z."/>
            <person name="Harris H.M."/>
            <person name="McCann A."/>
            <person name="Guo C."/>
            <person name="Argimon S."/>
            <person name="Zhang W."/>
            <person name="Yang X."/>
            <person name="Jeffery I.B."/>
            <person name="Cooney J.C."/>
            <person name="Kagawa T.F."/>
            <person name="Liu W."/>
            <person name="Song Y."/>
            <person name="Salvetti E."/>
            <person name="Wrobel A."/>
            <person name="Rasinkangas P."/>
            <person name="Parkhill J."/>
            <person name="Rea M.C."/>
            <person name="O'Sullivan O."/>
            <person name="Ritari J."/>
            <person name="Douillard F.P."/>
            <person name="Paul Ross R."/>
            <person name="Yang R."/>
            <person name="Briner A.E."/>
            <person name="Felis G.E."/>
            <person name="de Vos W.M."/>
            <person name="Barrangou R."/>
            <person name="Klaenhammer T.R."/>
            <person name="Caufield P.W."/>
            <person name="Cui Y."/>
            <person name="Zhang H."/>
            <person name="O'Toole P.W."/>
        </authorList>
    </citation>
    <scope>NUCLEOTIDE SEQUENCE [LARGE SCALE GENOMIC DNA]</scope>
    <source>
        <strain evidence="2 3">DSM 20003</strain>
    </source>
</reference>
<keyword evidence="2" id="KW-0378">Hydrolase</keyword>
<comment type="caution">
    <text evidence="2">The sequence shown here is derived from an EMBL/GenBank/DDBJ whole genome shotgun (WGS) entry which is preliminary data.</text>
</comment>
<proteinExistence type="predicted"/>
<dbReference type="EMBL" id="AZDA01000056">
    <property type="protein sequence ID" value="KRK36932.1"/>
    <property type="molecule type" value="Genomic_DNA"/>
</dbReference>
<accession>A0A0R1GZT2</accession>
<dbReference type="Pfam" id="PF00149">
    <property type="entry name" value="Metallophos"/>
    <property type="match status" value="1"/>
</dbReference>
<evidence type="ECO:0000259" key="1">
    <source>
        <dbReference type="Pfam" id="PF00149"/>
    </source>
</evidence>
<dbReference type="AlphaFoldDB" id="A0A0R1GZT2"/>
<sequence length="205" mass="23634">MTGMQYFTADTHFFHTQLLGQNDFAPRPFKTIEQFHQAVIQAWQQRIAAKDTVFHLGDIAMHPGDYPSEPEILNILEQLPGQIVFIKGNHDSRALFKFLAKHNFEVTPGRPKYEFHDVGKLIKADHFQFFMTHYPLMMGITKQTLNLHGHIHHYSVPIAENINVGVDTPEVQFLKQVPPFGTPFSVAEVFEMYHGKQAWLAQHKN</sequence>
<feature type="domain" description="Calcineurin-like phosphoesterase" evidence="1">
    <location>
        <begin position="7"/>
        <end position="163"/>
    </location>
</feature>
<organism evidence="2 3">
    <name type="scientific">Loigolactobacillus bifermentans DSM 20003</name>
    <dbReference type="NCBI Taxonomy" id="1423726"/>
    <lineage>
        <taxon>Bacteria</taxon>
        <taxon>Bacillati</taxon>
        <taxon>Bacillota</taxon>
        <taxon>Bacilli</taxon>
        <taxon>Lactobacillales</taxon>
        <taxon>Lactobacillaceae</taxon>
        <taxon>Loigolactobacillus</taxon>
    </lineage>
</organism>
<dbReference type="STRING" id="1423726.FC07_GL002912"/>
<evidence type="ECO:0000313" key="2">
    <source>
        <dbReference type="EMBL" id="KRK36932.1"/>
    </source>
</evidence>
<dbReference type="Proteomes" id="UP000051461">
    <property type="component" value="Unassembled WGS sequence"/>
</dbReference>
<evidence type="ECO:0000313" key="3">
    <source>
        <dbReference type="Proteomes" id="UP000051461"/>
    </source>
</evidence>
<protein>
    <submittedName>
        <fullName evidence="2">Phosphoesterase or phosphohydrolase</fullName>
    </submittedName>
</protein>